<comment type="caution">
    <text evidence="1">The sequence shown here is derived from an EMBL/GenBank/DDBJ whole genome shotgun (WGS) entry which is preliminary data.</text>
</comment>
<accession>A0ABR3NKS2</accession>
<dbReference type="Proteomes" id="UP001558613">
    <property type="component" value="Unassembled WGS sequence"/>
</dbReference>
<sequence>MYKKGQTPPLIWEYQPQWTSRPSGGSRRRGALSDVISTSRRIARVCRRRISARKADETNKQTDDKCMRVRNVSCQFAIRLICVVNRTNCHVKTYEVSTNKIKIGSFKTTTISALTNAERALFALVDGLSNEDGGAMMILLSDTCGEYTIPVDAAMDISAEDLPSSFS</sequence>
<reference evidence="1 2" key="1">
    <citation type="submission" date="2023-09" db="EMBL/GenBank/DDBJ databases">
        <authorList>
            <person name="Wang M."/>
        </authorList>
    </citation>
    <scope>NUCLEOTIDE SEQUENCE [LARGE SCALE GENOMIC DNA]</scope>
    <source>
        <strain evidence="1">GT-2023</strain>
        <tissue evidence="1">Liver</tissue>
    </source>
</reference>
<protein>
    <submittedName>
        <fullName evidence="1">Uncharacterized protein</fullName>
    </submittedName>
</protein>
<evidence type="ECO:0000313" key="2">
    <source>
        <dbReference type="Proteomes" id="UP001558613"/>
    </source>
</evidence>
<gene>
    <name evidence="1" type="ORF">QQF64_024054</name>
</gene>
<proteinExistence type="predicted"/>
<name>A0ABR3NKS2_9TELE</name>
<keyword evidence="2" id="KW-1185">Reference proteome</keyword>
<organism evidence="1 2">
    <name type="scientific">Cirrhinus molitorella</name>
    <name type="common">mud carp</name>
    <dbReference type="NCBI Taxonomy" id="172907"/>
    <lineage>
        <taxon>Eukaryota</taxon>
        <taxon>Metazoa</taxon>
        <taxon>Chordata</taxon>
        <taxon>Craniata</taxon>
        <taxon>Vertebrata</taxon>
        <taxon>Euteleostomi</taxon>
        <taxon>Actinopterygii</taxon>
        <taxon>Neopterygii</taxon>
        <taxon>Teleostei</taxon>
        <taxon>Ostariophysi</taxon>
        <taxon>Cypriniformes</taxon>
        <taxon>Cyprinidae</taxon>
        <taxon>Labeoninae</taxon>
        <taxon>Labeonini</taxon>
        <taxon>Cirrhinus</taxon>
    </lineage>
</organism>
<evidence type="ECO:0000313" key="1">
    <source>
        <dbReference type="EMBL" id="KAL1277381.1"/>
    </source>
</evidence>
<dbReference type="EMBL" id="JAYMGO010000003">
    <property type="protein sequence ID" value="KAL1277381.1"/>
    <property type="molecule type" value="Genomic_DNA"/>
</dbReference>